<gene>
    <name evidence="1" type="ORF">EDD32_2934</name>
</gene>
<dbReference type="AlphaFoldDB" id="A0A3N4ZSC0"/>
<dbReference type="InterPro" id="IPR024248">
    <property type="entry name" value="DUF2695"/>
</dbReference>
<dbReference type="Proteomes" id="UP000280726">
    <property type="component" value="Unassembled WGS sequence"/>
</dbReference>
<sequence length="127" mass="14407">MTVDDGIGTLEIELAELAQGLTEPGPGECLQCFTNRMLVEFGCDCSLRWARRWREVRAPRAYRLLERLGRRGAYCDCEIFLNGWDVTVEPVVDPVTGESRWPAEVDGCRGVRTGSTLPCSLWTERRR</sequence>
<keyword evidence="2" id="KW-1185">Reference proteome</keyword>
<accession>A0A3N4ZSC0</accession>
<evidence type="ECO:0000313" key="1">
    <source>
        <dbReference type="EMBL" id="RPF28408.1"/>
    </source>
</evidence>
<reference evidence="1 2" key="1">
    <citation type="submission" date="2018-11" db="EMBL/GenBank/DDBJ databases">
        <title>Sequencing the genomes of 1000 actinobacteria strains.</title>
        <authorList>
            <person name="Klenk H.-P."/>
        </authorList>
    </citation>
    <scope>NUCLEOTIDE SEQUENCE [LARGE SCALE GENOMIC DNA]</scope>
    <source>
        <strain evidence="1 2">DSM 14418</strain>
    </source>
</reference>
<proteinExistence type="predicted"/>
<dbReference type="Pfam" id="PF10905">
    <property type="entry name" value="DUF2695"/>
    <property type="match status" value="1"/>
</dbReference>
<dbReference type="EMBL" id="RKRA01000001">
    <property type="protein sequence ID" value="RPF28408.1"/>
    <property type="molecule type" value="Genomic_DNA"/>
</dbReference>
<dbReference type="RefSeq" id="WP_123918597.1">
    <property type="nucleotide sequence ID" value="NZ_RKRA01000001.1"/>
</dbReference>
<protein>
    <submittedName>
        <fullName evidence="1">Uncharacterized protein DUF2695</fullName>
    </submittedName>
</protein>
<organism evidence="1 2">
    <name type="scientific">Georgenia muralis</name>
    <dbReference type="NCBI Taxonomy" id="154117"/>
    <lineage>
        <taxon>Bacteria</taxon>
        <taxon>Bacillati</taxon>
        <taxon>Actinomycetota</taxon>
        <taxon>Actinomycetes</taxon>
        <taxon>Micrococcales</taxon>
        <taxon>Bogoriellaceae</taxon>
        <taxon>Georgenia</taxon>
    </lineage>
</organism>
<name>A0A3N4ZSC0_9MICO</name>
<dbReference type="OrthoDB" id="4866170at2"/>
<evidence type="ECO:0000313" key="2">
    <source>
        <dbReference type="Proteomes" id="UP000280726"/>
    </source>
</evidence>
<comment type="caution">
    <text evidence="1">The sequence shown here is derived from an EMBL/GenBank/DDBJ whole genome shotgun (WGS) entry which is preliminary data.</text>
</comment>